<organism evidence="1 2">
    <name type="scientific">Orbilia brochopaga</name>
    <dbReference type="NCBI Taxonomy" id="3140254"/>
    <lineage>
        <taxon>Eukaryota</taxon>
        <taxon>Fungi</taxon>
        <taxon>Dikarya</taxon>
        <taxon>Ascomycota</taxon>
        <taxon>Pezizomycotina</taxon>
        <taxon>Orbiliomycetes</taxon>
        <taxon>Orbiliales</taxon>
        <taxon>Orbiliaceae</taxon>
        <taxon>Orbilia</taxon>
    </lineage>
</organism>
<sequence length="204" mass="23908">MESTVSVFAEPIQTIDSVEEDLCEGERCFQAANYKHDPHVIHFEAEWQIGDEWKPVFRAYDHRTPMEIAREDKIDGRARGGRGVSGVYTLYERNFILASRQAYGSDGGHWAETAEGLAAYMLACHPDEFAEVPLREKRSISERWHQKRKETPITHTLEHTWRELFDTEFWELERQKIRDGGYLKDAKYPADWEDRSDNASYKKH</sequence>
<dbReference type="AlphaFoldDB" id="A0AAV9U9I9"/>
<accession>A0AAV9U9I9</accession>
<dbReference type="EMBL" id="JAVHNQ010000010">
    <property type="protein sequence ID" value="KAK6337996.1"/>
    <property type="molecule type" value="Genomic_DNA"/>
</dbReference>
<gene>
    <name evidence="1" type="ORF">TWF696_001468</name>
</gene>
<name>A0AAV9U9I9_9PEZI</name>
<keyword evidence="2" id="KW-1185">Reference proteome</keyword>
<evidence type="ECO:0000313" key="2">
    <source>
        <dbReference type="Proteomes" id="UP001375240"/>
    </source>
</evidence>
<proteinExistence type="predicted"/>
<reference evidence="1 2" key="1">
    <citation type="submission" date="2019-10" db="EMBL/GenBank/DDBJ databases">
        <authorList>
            <person name="Palmer J.M."/>
        </authorList>
    </citation>
    <scope>NUCLEOTIDE SEQUENCE [LARGE SCALE GENOMIC DNA]</scope>
    <source>
        <strain evidence="1 2">TWF696</strain>
    </source>
</reference>
<dbReference type="Proteomes" id="UP001375240">
    <property type="component" value="Unassembled WGS sequence"/>
</dbReference>
<evidence type="ECO:0000313" key="1">
    <source>
        <dbReference type="EMBL" id="KAK6337996.1"/>
    </source>
</evidence>
<protein>
    <submittedName>
        <fullName evidence="1">Uncharacterized protein</fullName>
    </submittedName>
</protein>
<comment type="caution">
    <text evidence="1">The sequence shown here is derived from an EMBL/GenBank/DDBJ whole genome shotgun (WGS) entry which is preliminary data.</text>
</comment>